<dbReference type="EMBL" id="JAJOMB010000032">
    <property type="protein sequence ID" value="MCD5316668.1"/>
    <property type="molecule type" value="Genomic_DNA"/>
</dbReference>
<dbReference type="PANTHER" id="PTHR34109:SF1">
    <property type="entry name" value="VOC DOMAIN-CONTAINING PROTEIN"/>
    <property type="match status" value="1"/>
</dbReference>
<proteinExistence type="predicted"/>
<comment type="caution">
    <text evidence="3">The sequence shown here is derived from an EMBL/GenBank/DDBJ whole genome shotgun (WGS) entry which is preliminary data.</text>
</comment>
<evidence type="ECO:0000256" key="1">
    <source>
        <dbReference type="SAM" id="MobiDB-lite"/>
    </source>
</evidence>
<dbReference type="PROSITE" id="PS51819">
    <property type="entry name" value="VOC"/>
    <property type="match status" value="1"/>
</dbReference>
<dbReference type="Gene3D" id="3.30.720.110">
    <property type="match status" value="1"/>
</dbReference>
<dbReference type="CDD" id="cd07246">
    <property type="entry name" value="VOC_like"/>
    <property type="match status" value="1"/>
</dbReference>
<dbReference type="InterPro" id="IPR029068">
    <property type="entry name" value="Glyas_Bleomycin-R_OHBP_Dase"/>
</dbReference>
<evidence type="ECO:0000313" key="3">
    <source>
        <dbReference type="EMBL" id="MCD5316668.1"/>
    </source>
</evidence>
<dbReference type="RefSeq" id="WP_231449518.1">
    <property type="nucleotide sequence ID" value="NZ_JAJOMB010000032.1"/>
</dbReference>
<evidence type="ECO:0000313" key="4">
    <source>
        <dbReference type="Proteomes" id="UP001138997"/>
    </source>
</evidence>
<name>A0A9X1NP62_9ACTN</name>
<dbReference type="InterPro" id="IPR004360">
    <property type="entry name" value="Glyas_Fos-R_dOase_dom"/>
</dbReference>
<protein>
    <submittedName>
        <fullName evidence="3">VOC family protein</fullName>
    </submittedName>
</protein>
<keyword evidence="4" id="KW-1185">Reference proteome</keyword>
<feature type="domain" description="VOC" evidence="2">
    <location>
        <begin position="7"/>
        <end position="124"/>
    </location>
</feature>
<accession>A0A9X1NP62</accession>
<dbReference type="SUPFAM" id="SSF54593">
    <property type="entry name" value="Glyoxalase/Bleomycin resistance protein/Dihydroxybiphenyl dioxygenase"/>
    <property type="match status" value="1"/>
</dbReference>
<reference evidence="3" key="1">
    <citation type="submission" date="2021-11" db="EMBL/GenBank/DDBJ databases">
        <title>Streptomyces corallinus and Kineosporia corallina sp. nov., two new coral-derived marine actinobacteria.</title>
        <authorList>
            <person name="Buangrab K."/>
            <person name="Sutthacheep M."/>
            <person name="Yeemin T."/>
            <person name="Harunari E."/>
            <person name="Igarashi Y."/>
            <person name="Sripreechasak P."/>
            <person name="Kanchanasin P."/>
            <person name="Tanasupawat S."/>
            <person name="Phongsopitanun W."/>
        </authorList>
    </citation>
    <scope>NUCLEOTIDE SEQUENCE</scope>
    <source>
        <strain evidence="3">JCM 31032</strain>
    </source>
</reference>
<feature type="compositionally biased region" description="Polar residues" evidence="1">
    <location>
        <begin position="163"/>
        <end position="172"/>
    </location>
</feature>
<evidence type="ECO:0000259" key="2">
    <source>
        <dbReference type="PROSITE" id="PS51819"/>
    </source>
</evidence>
<dbReference type="Pfam" id="PF00903">
    <property type="entry name" value="Glyoxalase"/>
    <property type="match status" value="1"/>
</dbReference>
<sequence length="172" mass="19118">MNHQPPGYTTVAPWVVTPDSSTFLDFTAQAFGAEEIARVSTENGGIGHFETRIGDSVVLGFDRLPEWPEMPSLLRVFVADPDATFERAVAAGARVITPLAEDAFGQRGGRLRDPFGNVWWVATVVEEMTEDEMWRRLALPEQAEVMRVAQETLDTEFTDRAGRSSTPIRPPR</sequence>
<dbReference type="Gene3D" id="3.30.720.120">
    <property type="match status" value="1"/>
</dbReference>
<feature type="region of interest" description="Disordered" evidence="1">
    <location>
        <begin position="152"/>
        <end position="172"/>
    </location>
</feature>
<dbReference type="AlphaFoldDB" id="A0A9X1NP62"/>
<organism evidence="3 4">
    <name type="scientific">Kineosporia babensis</name>
    <dbReference type="NCBI Taxonomy" id="499548"/>
    <lineage>
        <taxon>Bacteria</taxon>
        <taxon>Bacillati</taxon>
        <taxon>Actinomycetota</taxon>
        <taxon>Actinomycetes</taxon>
        <taxon>Kineosporiales</taxon>
        <taxon>Kineosporiaceae</taxon>
        <taxon>Kineosporia</taxon>
    </lineage>
</organism>
<dbReference type="Proteomes" id="UP001138997">
    <property type="component" value="Unassembled WGS sequence"/>
</dbReference>
<gene>
    <name evidence="3" type="ORF">LR394_37795</name>
</gene>
<dbReference type="PANTHER" id="PTHR34109">
    <property type="entry name" value="BNAUNNG04460D PROTEIN-RELATED"/>
    <property type="match status" value="1"/>
</dbReference>
<dbReference type="InterPro" id="IPR037523">
    <property type="entry name" value="VOC_core"/>
</dbReference>